<comment type="caution">
    <text evidence="3">The sequence shown here is derived from an EMBL/GenBank/DDBJ whole genome shotgun (WGS) entry which is preliminary data.</text>
</comment>
<organism evidence="3 4">
    <name type="scientific">Nocardioides hwasunensis</name>
    <dbReference type="NCBI Taxonomy" id="397258"/>
    <lineage>
        <taxon>Bacteria</taxon>
        <taxon>Bacillati</taxon>
        <taxon>Actinomycetota</taxon>
        <taxon>Actinomycetes</taxon>
        <taxon>Propionibacteriales</taxon>
        <taxon>Nocardioidaceae</taxon>
        <taxon>Nocardioides</taxon>
    </lineage>
</organism>
<feature type="transmembrane region" description="Helical" evidence="1">
    <location>
        <begin position="87"/>
        <end position="107"/>
    </location>
</feature>
<feature type="transmembrane region" description="Helical" evidence="1">
    <location>
        <begin position="12"/>
        <end position="31"/>
    </location>
</feature>
<dbReference type="Proteomes" id="UP000649289">
    <property type="component" value="Unassembled WGS sequence"/>
</dbReference>
<accession>A0ABR8MM56</accession>
<reference evidence="3 4" key="1">
    <citation type="submission" date="2020-09" db="EMBL/GenBank/DDBJ databases">
        <title>novel species in genus Nocardioides.</title>
        <authorList>
            <person name="Zhang G."/>
        </authorList>
    </citation>
    <scope>NUCLEOTIDE SEQUENCE [LARGE SCALE GENOMIC DNA]</scope>
    <source>
        <strain evidence="3 4">19197</strain>
    </source>
</reference>
<feature type="transmembrane region" description="Helical" evidence="1">
    <location>
        <begin position="62"/>
        <end position="80"/>
    </location>
</feature>
<dbReference type="InterPro" id="IPR006976">
    <property type="entry name" value="VanZ-like"/>
</dbReference>
<protein>
    <submittedName>
        <fullName evidence="3">VanZ family protein</fullName>
    </submittedName>
</protein>
<gene>
    <name evidence="3" type="ORF">IEZ25_20610</name>
</gene>
<evidence type="ECO:0000313" key="4">
    <source>
        <dbReference type="Proteomes" id="UP000649289"/>
    </source>
</evidence>
<evidence type="ECO:0000313" key="3">
    <source>
        <dbReference type="EMBL" id="MBD3917028.1"/>
    </source>
</evidence>
<evidence type="ECO:0000259" key="2">
    <source>
        <dbReference type="Pfam" id="PF04892"/>
    </source>
</evidence>
<feature type="transmembrane region" description="Helical" evidence="1">
    <location>
        <begin position="119"/>
        <end position="136"/>
    </location>
</feature>
<keyword evidence="1" id="KW-0472">Membrane</keyword>
<dbReference type="Pfam" id="PF04892">
    <property type="entry name" value="VanZ"/>
    <property type="match status" value="1"/>
</dbReference>
<keyword evidence="1" id="KW-1133">Transmembrane helix</keyword>
<keyword evidence="4" id="KW-1185">Reference proteome</keyword>
<proteinExistence type="predicted"/>
<evidence type="ECO:0000256" key="1">
    <source>
        <dbReference type="SAM" id="Phobius"/>
    </source>
</evidence>
<name>A0ABR8MM56_9ACTN</name>
<dbReference type="EMBL" id="JACXYY010000010">
    <property type="protein sequence ID" value="MBD3917028.1"/>
    <property type="molecule type" value="Genomic_DNA"/>
</dbReference>
<feature type="domain" description="VanZ-like" evidence="2">
    <location>
        <begin position="16"/>
        <end position="128"/>
    </location>
</feature>
<dbReference type="RefSeq" id="WP_191201358.1">
    <property type="nucleotide sequence ID" value="NZ_BAAAPA010000001.1"/>
</dbReference>
<sequence length="154" mass="16900">MGWWRDRRGVVALAAAYVVALVVLVVGPWGWALNRMTVWFYVQLRYRWPIAPDWALPEHYGVLLNVVLFVPMGALLVLVLRRPWWWVSALAASASAAIELVQGMWLAREGTWLDVVANTLGALVGSVGAAAVSGLLRRRAGSPPAGPPGRPRRP</sequence>
<keyword evidence="1" id="KW-0812">Transmembrane</keyword>